<dbReference type="GO" id="GO:0016787">
    <property type="term" value="F:hydrolase activity"/>
    <property type="evidence" value="ECO:0007669"/>
    <property type="project" value="InterPro"/>
</dbReference>
<evidence type="ECO:0000259" key="1">
    <source>
        <dbReference type="Pfam" id="PF01738"/>
    </source>
</evidence>
<organism evidence="2 3">
    <name type="scientific">Mycolicibacterium goodii</name>
    <name type="common">Mycobacterium goodii</name>
    <dbReference type="NCBI Taxonomy" id="134601"/>
    <lineage>
        <taxon>Bacteria</taxon>
        <taxon>Bacillati</taxon>
        <taxon>Actinomycetota</taxon>
        <taxon>Actinomycetes</taxon>
        <taxon>Mycobacteriales</taxon>
        <taxon>Mycobacteriaceae</taxon>
        <taxon>Mycolicibacterium</taxon>
    </lineage>
</organism>
<dbReference type="EMBL" id="CP012150">
    <property type="protein sequence ID" value="AKS30825.1"/>
    <property type="molecule type" value="Genomic_DNA"/>
</dbReference>
<reference evidence="2 3" key="1">
    <citation type="submission" date="2015-07" db="EMBL/GenBank/DDBJ databases">
        <title>Complete genome sequence of Mycobacterium goodii X7B, a facultative thermophilic biodesulfurizing bacterium.</title>
        <authorList>
            <person name="Yu B."/>
            <person name="Li F."/>
            <person name="Xu P."/>
        </authorList>
    </citation>
    <scope>NUCLEOTIDE SEQUENCE [LARGE SCALE GENOMIC DNA]</scope>
    <source>
        <strain evidence="2 3">X7B</strain>
    </source>
</reference>
<dbReference type="KEGG" id="mgo:AFA91_01845"/>
<dbReference type="InterPro" id="IPR029058">
    <property type="entry name" value="AB_hydrolase_fold"/>
</dbReference>
<dbReference type="PANTHER" id="PTHR46623:SF6">
    <property type="entry name" value="ALPHA_BETA-HYDROLASES SUPERFAMILY PROTEIN"/>
    <property type="match status" value="1"/>
</dbReference>
<dbReference type="STRING" id="134601.AFA91_01845"/>
<name>A0A0K0X051_MYCGD</name>
<dbReference type="PATRIC" id="fig|134601.6.peg.383"/>
<protein>
    <submittedName>
        <fullName evidence="2">Carboxymethylenebutenolidase</fullName>
    </submittedName>
</protein>
<dbReference type="OrthoDB" id="3208682at2"/>
<dbReference type="RefSeq" id="WP_049743229.1">
    <property type="nucleotide sequence ID" value="NZ_CP012150.1"/>
</dbReference>
<dbReference type="InterPro" id="IPR002925">
    <property type="entry name" value="Dienelactn_hydro"/>
</dbReference>
<gene>
    <name evidence="2" type="ORF">AFA91_01845</name>
</gene>
<dbReference type="Pfam" id="PF01738">
    <property type="entry name" value="DLH"/>
    <property type="match status" value="1"/>
</dbReference>
<dbReference type="Gene3D" id="3.40.50.1820">
    <property type="entry name" value="alpha/beta hydrolase"/>
    <property type="match status" value="1"/>
</dbReference>
<dbReference type="Proteomes" id="UP000062255">
    <property type="component" value="Chromosome"/>
</dbReference>
<proteinExistence type="predicted"/>
<sequence length="261" mass="27854">MHRVDGDGALPNIAYPAPAGALPGYLATPTTDGPWPGVVVVQDVRGMTTDLRRISDRLAGEGYLALAPDLYGRGFKPKCMIATIRAHFADTGDAYDDITAARNHLAGDPRCTGRIGLMGFCMGAGFVLQLSPRGLFDVAAAHYGLAPKSLDALARSCPVVASYGAKDRVVKPGAAGTLESSLTRGSVDRDIKEYPDVGHSFMNKSGIPAPFTIIERLAGFAYSEPEAEDAWERTFAFFEKYLQTPPPEFPGQDGIDDARTS</sequence>
<dbReference type="InterPro" id="IPR051049">
    <property type="entry name" value="Dienelactone_hydrolase-like"/>
</dbReference>
<accession>A0A0K0X051</accession>
<dbReference type="PANTHER" id="PTHR46623">
    <property type="entry name" value="CARBOXYMETHYLENEBUTENOLIDASE-RELATED"/>
    <property type="match status" value="1"/>
</dbReference>
<feature type="domain" description="Dienelactone hydrolase" evidence="1">
    <location>
        <begin position="23"/>
        <end position="242"/>
    </location>
</feature>
<evidence type="ECO:0000313" key="2">
    <source>
        <dbReference type="EMBL" id="AKS30825.1"/>
    </source>
</evidence>
<dbReference type="AlphaFoldDB" id="A0A0K0X051"/>
<evidence type="ECO:0000313" key="3">
    <source>
        <dbReference type="Proteomes" id="UP000062255"/>
    </source>
</evidence>
<dbReference type="SUPFAM" id="SSF53474">
    <property type="entry name" value="alpha/beta-Hydrolases"/>
    <property type="match status" value="1"/>
</dbReference>